<evidence type="ECO:0000256" key="10">
    <source>
        <dbReference type="ARBA" id="ARBA00022723"/>
    </source>
</evidence>
<dbReference type="InterPro" id="IPR009056">
    <property type="entry name" value="Cyt_c-like_dom"/>
</dbReference>
<evidence type="ECO:0000256" key="3">
    <source>
        <dbReference type="ARBA" id="ARBA00006113"/>
    </source>
</evidence>
<dbReference type="InterPro" id="IPR038414">
    <property type="entry name" value="CcoP_N_sf"/>
</dbReference>
<keyword evidence="15 19" id="KW-0560">Oxidoreductase</keyword>
<sequence length="323" mass="35658">MSTFWSLWISILSILTLVFVFVCLYLNMKNYPGVKEGESMGHEFDGIEELNNPLPGWWTKMFWVTAIWSVYYLLAYPGLGNYTGFLNWTSSNQGITSLAQSKAETEQGLAEGLHVQYDREVQAANEKFGPIFEQYASQDIKALADNDEALEIGQRLFLQNCSQCHGSDARGGTGFPNLTDNDWLYGGTPEKIKETLMQGRNAQMPAQLPALGEQGIKQMTQFILSLSETGREFDAGMASAAEPKFAVCAACHGADGKGSVAHNLPFGAPNLTDDIWLYGGSERAIQETLTHGRNGVMPAWKDILGEDKVHLISAYVYSLSQDK</sequence>
<gene>
    <name evidence="22" type="primary">ccoP</name>
    <name evidence="22" type="ORF">OLW01_07505</name>
</gene>
<dbReference type="PRINTS" id="PR00605">
    <property type="entry name" value="CYTCHROMECIC"/>
</dbReference>
<organism evidence="22 23">
    <name type="scientific">Catenovulum adriaticum</name>
    <dbReference type="NCBI Taxonomy" id="2984846"/>
    <lineage>
        <taxon>Bacteria</taxon>
        <taxon>Pseudomonadati</taxon>
        <taxon>Pseudomonadota</taxon>
        <taxon>Gammaproteobacteria</taxon>
        <taxon>Alteromonadales</taxon>
        <taxon>Alteromonadaceae</taxon>
        <taxon>Catenovulum</taxon>
    </lineage>
</organism>
<evidence type="ECO:0000313" key="23">
    <source>
        <dbReference type="Proteomes" id="UP001163726"/>
    </source>
</evidence>
<dbReference type="InterPro" id="IPR036909">
    <property type="entry name" value="Cyt_c-like_dom_sf"/>
</dbReference>
<reference evidence="22" key="1">
    <citation type="submission" date="2022-10" db="EMBL/GenBank/DDBJ databases">
        <title>Catenovulum adriacola sp. nov. isolated in the Harbour of Susak.</title>
        <authorList>
            <person name="Schoch T."/>
            <person name="Reich S.J."/>
            <person name="Stoeferle S."/>
            <person name="Flaiz M."/>
            <person name="Kazda M."/>
            <person name="Riedel C.U."/>
            <person name="Duerre P."/>
        </authorList>
    </citation>
    <scope>NUCLEOTIDE SEQUENCE</scope>
    <source>
        <strain evidence="22">TS8</strain>
    </source>
</reference>
<evidence type="ECO:0000256" key="19">
    <source>
        <dbReference type="PIRNR" id="PIRNR000006"/>
    </source>
</evidence>
<comment type="pathway">
    <text evidence="2 19">Energy metabolism; oxidative phosphorylation.</text>
</comment>
<dbReference type="InterPro" id="IPR004678">
    <property type="entry name" value="Cyt_c_oxidase_cbb3_su3"/>
</dbReference>
<dbReference type="InterPro" id="IPR050597">
    <property type="entry name" value="Cytochrome_c_Oxidase_Subunit"/>
</dbReference>
<keyword evidence="12 19" id="KW-0375">Hydrogen ion transport</keyword>
<keyword evidence="13 19" id="KW-0249">Electron transport</keyword>
<evidence type="ECO:0000256" key="18">
    <source>
        <dbReference type="ARBA" id="ARBA00023136"/>
    </source>
</evidence>
<dbReference type="Pfam" id="PF13442">
    <property type="entry name" value="Cytochrome_CBB3"/>
    <property type="match status" value="2"/>
</dbReference>
<dbReference type="PROSITE" id="PS51007">
    <property type="entry name" value="CYTC"/>
    <property type="match status" value="1"/>
</dbReference>
<dbReference type="Gene3D" id="1.10.760.10">
    <property type="entry name" value="Cytochrome c-like domain"/>
    <property type="match status" value="2"/>
</dbReference>
<feature type="domain" description="Cytochrome c" evidence="21">
    <location>
        <begin position="148"/>
        <end position="320"/>
    </location>
</feature>
<keyword evidence="16 19" id="KW-0408">Iron</keyword>
<dbReference type="PIRSF" id="PIRSF000006">
    <property type="entry name" value="Cbb3-Cox_fixP"/>
    <property type="match status" value="1"/>
</dbReference>
<keyword evidence="6 19" id="KW-0997">Cell inner membrane</keyword>
<evidence type="ECO:0000256" key="15">
    <source>
        <dbReference type="ARBA" id="ARBA00023002"/>
    </source>
</evidence>
<keyword evidence="5 19" id="KW-1003">Cell membrane</keyword>
<evidence type="ECO:0000256" key="14">
    <source>
        <dbReference type="ARBA" id="ARBA00022989"/>
    </source>
</evidence>
<proteinExistence type="inferred from homology"/>
<keyword evidence="9 20" id="KW-0812">Transmembrane</keyword>
<keyword evidence="8 19" id="KW-0679">Respiratory chain</keyword>
<evidence type="ECO:0000259" key="21">
    <source>
        <dbReference type="PROSITE" id="PS51007"/>
    </source>
</evidence>
<keyword evidence="14 20" id="KW-1133">Transmembrane helix</keyword>
<protein>
    <recommendedName>
        <fullName evidence="19">Cbb3-type cytochrome c oxidase subunit</fullName>
    </recommendedName>
</protein>
<evidence type="ECO:0000256" key="6">
    <source>
        <dbReference type="ARBA" id="ARBA00022519"/>
    </source>
</evidence>
<comment type="similarity">
    <text evidence="3 19">Belongs to the CcoP / FixP family.</text>
</comment>
<keyword evidence="23" id="KW-1185">Reference proteome</keyword>
<name>A0ABY7AJX4_9ALTE</name>
<dbReference type="Proteomes" id="UP001163726">
    <property type="component" value="Chromosome"/>
</dbReference>
<evidence type="ECO:0000256" key="16">
    <source>
        <dbReference type="ARBA" id="ARBA00023004"/>
    </source>
</evidence>
<evidence type="ECO:0000256" key="17">
    <source>
        <dbReference type="ARBA" id="ARBA00023065"/>
    </source>
</evidence>
<dbReference type="Pfam" id="PF14715">
    <property type="entry name" value="FixP_N"/>
    <property type="match status" value="1"/>
</dbReference>
<accession>A0ABY7AJX4</accession>
<comment type="subunit">
    <text evidence="19">Component of the cbb3-type cytochrome c oxidase.</text>
</comment>
<keyword evidence="18 19" id="KW-0472">Membrane</keyword>
<dbReference type="Gene3D" id="6.10.280.130">
    <property type="match status" value="1"/>
</dbReference>
<keyword evidence="4 19" id="KW-0813">Transport</keyword>
<keyword evidence="11" id="KW-0677">Repeat</keyword>
<dbReference type="NCBIfam" id="TIGR00782">
    <property type="entry name" value="ccoP"/>
    <property type="match status" value="1"/>
</dbReference>
<dbReference type="PANTHER" id="PTHR33751">
    <property type="entry name" value="CBB3-TYPE CYTOCHROME C OXIDASE SUBUNIT FIXP"/>
    <property type="match status" value="1"/>
</dbReference>
<keyword evidence="7 19" id="KW-0349">Heme</keyword>
<dbReference type="InterPro" id="IPR008168">
    <property type="entry name" value="Cyt_C_IC"/>
</dbReference>
<evidence type="ECO:0000256" key="13">
    <source>
        <dbReference type="ARBA" id="ARBA00022982"/>
    </source>
</evidence>
<evidence type="ECO:0000313" key="22">
    <source>
        <dbReference type="EMBL" id="WAJ69042.1"/>
    </source>
</evidence>
<evidence type="ECO:0000256" key="9">
    <source>
        <dbReference type="ARBA" id="ARBA00022692"/>
    </source>
</evidence>
<keyword evidence="17 19" id="KW-0406">Ion transport</keyword>
<evidence type="ECO:0000256" key="8">
    <source>
        <dbReference type="ARBA" id="ARBA00022660"/>
    </source>
</evidence>
<dbReference type="RefSeq" id="WP_268073180.1">
    <property type="nucleotide sequence ID" value="NZ_CP109965.1"/>
</dbReference>
<dbReference type="SUPFAM" id="SSF46626">
    <property type="entry name" value="Cytochrome c"/>
    <property type="match status" value="2"/>
</dbReference>
<evidence type="ECO:0000256" key="1">
    <source>
        <dbReference type="ARBA" id="ARBA00004533"/>
    </source>
</evidence>
<evidence type="ECO:0000256" key="20">
    <source>
        <dbReference type="SAM" id="Phobius"/>
    </source>
</evidence>
<feature type="transmembrane region" description="Helical" evidence="20">
    <location>
        <begin position="6"/>
        <end position="26"/>
    </location>
</feature>
<evidence type="ECO:0000256" key="2">
    <source>
        <dbReference type="ARBA" id="ARBA00004673"/>
    </source>
</evidence>
<evidence type="ECO:0000256" key="11">
    <source>
        <dbReference type="ARBA" id="ARBA00022737"/>
    </source>
</evidence>
<evidence type="ECO:0000256" key="5">
    <source>
        <dbReference type="ARBA" id="ARBA00022475"/>
    </source>
</evidence>
<evidence type="ECO:0000256" key="4">
    <source>
        <dbReference type="ARBA" id="ARBA00022448"/>
    </source>
</evidence>
<dbReference type="InterPro" id="IPR032858">
    <property type="entry name" value="CcoP_N"/>
</dbReference>
<comment type="cofactor">
    <cofactor evidence="19">
        <name>heme c</name>
        <dbReference type="ChEBI" id="CHEBI:61717"/>
    </cofactor>
    <text evidence="19">Binds 2 heme C groups per subunit.</text>
</comment>
<comment type="function">
    <text evidence="19">C-type cytochrome. Part of the cbb3-type cytochrome c oxidase complex.</text>
</comment>
<dbReference type="EMBL" id="CP109965">
    <property type="protein sequence ID" value="WAJ69042.1"/>
    <property type="molecule type" value="Genomic_DNA"/>
</dbReference>
<comment type="subcellular location">
    <subcellularLocation>
        <location evidence="1 19">Cell inner membrane</location>
    </subcellularLocation>
</comment>
<evidence type="ECO:0000256" key="7">
    <source>
        <dbReference type="ARBA" id="ARBA00022617"/>
    </source>
</evidence>
<keyword evidence="10 19" id="KW-0479">Metal-binding</keyword>
<evidence type="ECO:0000256" key="12">
    <source>
        <dbReference type="ARBA" id="ARBA00022781"/>
    </source>
</evidence>
<dbReference type="PANTHER" id="PTHR33751:SF1">
    <property type="entry name" value="CBB3-TYPE CYTOCHROME C OXIDASE SUBUNIT FIXP"/>
    <property type="match status" value="1"/>
</dbReference>